<gene>
    <name evidence="1" type="ORF">APLA_LOCUS11140</name>
</gene>
<reference evidence="1 2" key="1">
    <citation type="submission" date="2020-04" db="EMBL/GenBank/DDBJ databases">
        <authorList>
            <person name="Wallbank WR R."/>
            <person name="Pardo Diaz C."/>
            <person name="Kozak K."/>
            <person name="Martin S."/>
            <person name="Jiggins C."/>
            <person name="Moest M."/>
            <person name="Warren A I."/>
            <person name="Byers J.R.P. K."/>
            <person name="Montejo-Kovacevich G."/>
            <person name="Yen C E."/>
        </authorList>
    </citation>
    <scope>NUCLEOTIDE SEQUENCE [LARGE SCALE GENOMIC DNA]</scope>
</reference>
<name>A0A8S1AJR9_ARCPL</name>
<accession>A0A8S1AJR9</accession>
<sequence length="330" mass="36587">METDISRLAGEALLLNRPLASLLLTERVCPICVVQRLAGESDDVRVKGEQKPYESMEALRALILSLEGGALEAMAIAHNQEMHALNGNINFSVTHDTSRADVMAAALTRATRGVRHRHAIQVETERRLRVAQEEVPMLVYTSNVANGVGLVSAPPTRHQIFWFYGSLAQPVTADASPRRASGCDDFSDGSPVRSILETTEWGLPLKVPRMARVVPELDNEFPLVIKFRCVVFRCSKFQVAMISTRHLDEVMHRQTRAVGLANGQSWCIDDPSVAVVVLDYGSGNPQLMWALQLVLAAPYPLVEVDELFVVTGPEGASDRHETQRMLRYHR</sequence>
<evidence type="ECO:0000313" key="2">
    <source>
        <dbReference type="Proteomes" id="UP000494256"/>
    </source>
</evidence>
<organism evidence="1 2">
    <name type="scientific">Arctia plantaginis</name>
    <name type="common">Wood tiger moth</name>
    <name type="synonym">Phalaena plantaginis</name>
    <dbReference type="NCBI Taxonomy" id="874455"/>
    <lineage>
        <taxon>Eukaryota</taxon>
        <taxon>Metazoa</taxon>
        <taxon>Ecdysozoa</taxon>
        <taxon>Arthropoda</taxon>
        <taxon>Hexapoda</taxon>
        <taxon>Insecta</taxon>
        <taxon>Pterygota</taxon>
        <taxon>Neoptera</taxon>
        <taxon>Endopterygota</taxon>
        <taxon>Lepidoptera</taxon>
        <taxon>Glossata</taxon>
        <taxon>Ditrysia</taxon>
        <taxon>Noctuoidea</taxon>
        <taxon>Erebidae</taxon>
        <taxon>Arctiinae</taxon>
        <taxon>Arctia</taxon>
    </lineage>
</organism>
<protein>
    <submittedName>
        <fullName evidence="1">Uncharacterized protein</fullName>
    </submittedName>
</protein>
<evidence type="ECO:0000313" key="1">
    <source>
        <dbReference type="EMBL" id="CAB3245571.1"/>
    </source>
</evidence>
<proteinExistence type="predicted"/>
<dbReference type="AlphaFoldDB" id="A0A8S1AJR9"/>
<dbReference type="OrthoDB" id="6612654at2759"/>
<dbReference type="Proteomes" id="UP000494256">
    <property type="component" value="Unassembled WGS sequence"/>
</dbReference>
<comment type="caution">
    <text evidence="1">The sequence shown here is derived from an EMBL/GenBank/DDBJ whole genome shotgun (WGS) entry which is preliminary data.</text>
</comment>
<dbReference type="EMBL" id="CADEBD010000327">
    <property type="protein sequence ID" value="CAB3245571.1"/>
    <property type="molecule type" value="Genomic_DNA"/>
</dbReference>